<name>A0A560BSQ0_AZOBR</name>
<accession>A0A560BSQ0</accession>
<dbReference type="SUPFAM" id="SSF52540">
    <property type="entry name" value="P-loop containing nucleoside triphosphate hydrolases"/>
    <property type="match status" value="1"/>
</dbReference>
<dbReference type="InterPro" id="IPR027417">
    <property type="entry name" value="P-loop_NTPase"/>
</dbReference>
<reference evidence="2 3" key="1">
    <citation type="submission" date="2019-06" db="EMBL/GenBank/DDBJ databases">
        <title>Genomic Encyclopedia of Type Strains, Phase IV (KMG-V): Genome sequencing to study the core and pangenomes of soil and plant-associated prokaryotes.</title>
        <authorList>
            <person name="Whitman W."/>
        </authorList>
    </citation>
    <scope>NUCLEOTIDE SEQUENCE [LARGE SCALE GENOMIC DNA]</scope>
    <source>
        <strain evidence="2 3">BR 11650</strain>
    </source>
</reference>
<comment type="caution">
    <text evidence="2">The sequence shown here is derived from an EMBL/GenBank/DDBJ whole genome shotgun (WGS) entry which is preliminary data.</text>
</comment>
<feature type="region of interest" description="Disordered" evidence="1">
    <location>
        <begin position="1"/>
        <end position="28"/>
    </location>
</feature>
<dbReference type="EMBL" id="VITH01000023">
    <property type="protein sequence ID" value="TWA75645.1"/>
    <property type="molecule type" value="Genomic_DNA"/>
</dbReference>
<dbReference type="AlphaFoldDB" id="A0A560BSQ0"/>
<dbReference type="Gene3D" id="3.40.50.300">
    <property type="entry name" value="P-loop containing nucleotide triphosphate hydrolases"/>
    <property type="match status" value="1"/>
</dbReference>
<proteinExistence type="predicted"/>
<evidence type="ECO:0000313" key="3">
    <source>
        <dbReference type="Proteomes" id="UP000318529"/>
    </source>
</evidence>
<dbReference type="Pfam" id="PF13481">
    <property type="entry name" value="AAA_25"/>
    <property type="match status" value="1"/>
</dbReference>
<organism evidence="2 3">
    <name type="scientific">Azospirillum brasilense</name>
    <dbReference type="NCBI Taxonomy" id="192"/>
    <lineage>
        <taxon>Bacteria</taxon>
        <taxon>Pseudomonadati</taxon>
        <taxon>Pseudomonadota</taxon>
        <taxon>Alphaproteobacteria</taxon>
        <taxon>Rhodospirillales</taxon>
        <taxon>Azospirillaceae</taxon>
        <taxon>Azospirillum</taxon>
    </lineage>
</organism>
<evidence type="ECO:0000313" key="2">
    <source>
        <dbReference type="EMBL" id="TWA75645.1"/>
    </source>
</evidence>
<dbReference type="Proteomes" id="UP000318529">
    <property type="component" value="Unassembled WGS sequence"/>
</dbReference>
<sequence length="379" mass="41493">MTSTLDINDARRMRQGGPSGPRGTPPLKVIDPIRWQGQELPERRWIVEGVVPAQAVTMVSGDGGLGKSLLAMQLSTACATGKEWLGLPTAACRVLGVHCEDTNEELHIRQHYINQHYGVEFGDLEHLRLISRVGEDNVLLETDKFGKSTGRTTAFYDQILTCAKDFGAQLVILDSLHDLFGGNENIRSEARHFVGQLRRVALETDGAVVLLSHPSASGLSSGTGTSGSTAWNAAVRSRLYLTRPPTDEDADPDARVLRGMKNNYGKVGDEIALRWEDGVFLRTDRPKGGTVERIEKRAVEAVFLECMAAVATQGRPATDAYNSPRYAPKLFASMPEGQGYRRKEFERAMAALFSAGRIKKATVPGPDRHPMVALVEVEQ</sequence>
<gene>
    <name evidence="2" type="ORF">FBZ83_12372</name>
</gene>
<protein>
    <submittedName>
        <fullName evidence="2">RecA-family ATPase</fullName>
    </submittedName>
</protein>
<dbReference type="RefSeq" id="WP_145690427.1">
    <property type="nucleotide sequence ID" value="NZ_VITH01000023.1"/>
</dbReference>
<evidence type="ECO:0000256" key="1">
    <source>
        <dbReference type="SAM" id="MobiDB-lite"/>
    </source>
</evidence>